<name>A0AC58S6K6_TOBAC</name>
<dbReference type="RefSeq" id="XP_075080594.1">
    <property type="nucleotide sequence ID" value="XM_075224493.1"/>
</dbReference>
<reference evidence="1" key="1">
    <citation type="journal article" date="2014" name="Nat. Commun.">
        <title>The tobacco genome sequence and its comparison with those of tomato and potato.</title>
        <authorList>
            <person name="Sierro N."/>
            <person name="Battey J.N."/>
            <person name="Ouadi S."/>
            <person name="Bakaher N."/>
            <person name="Bovet L."/>
            <person name="Willig A."/>
            <person name="Goepfert S."/>
            <person name="Peitsch M.C."/>
            <person name="Ivanov N.V."/>
        </authorList>
    </citation>
    <scope>NUCLEOTIDE SEQUENCE [LARGE SCALE GENOMIC DNA]</scope>
</reference>
<evidence type="ECO:0000313" key="1">
    <source>
        <dbReference type="Proteomes" id="UP000790787"/>
    </source>
</evidence>
<evidence type="ECO:0000313" key="2">
    <source>
        <dbReference type="RefSeq" id="XP_075080594.1"/>
    </source>
</evidence>
<keyword evidence="1" id="KW-1185">Reference proteome</keyword>
<proteinExistence type="predicted"/>
<dbReference type="Proteomes" id="UP000790787">
    <property type="component" value="Chromosome 11"/>
</dbReference>
<organism evidence="1 2">
    <name type="scientific">Nicotiana tabacum</name>
    <name type="common">Common tobacco</name>
    <dbReference type="NCBI Taxonomy" id="4097"/>
    <lineage>
        <taxon>Eukaryota</taxon>
        <taxon>Viridiplantae</taxon>
        <taxon>Streptophyta</taxon>
        <taxon>Embryophyta</taxon>
        <taxon>Tracheophyta</taxon>
        <taxon>Spermatophyta</taxon>
        <taxon>Magnoliopsida</taxon>
        <taxon>eudicotyledons</taxon>
        <taxon>Gunneridae</taxon>
        <taxon>Pentapetalae</taxon>
        <taxon>asterids</taxon>
        <taxon>lamiids</taxon>
        <taxon>Solanales</taxon>
        <taxon>Solanaceae</taxon>
        <taxon>Nicotianoideae</taxon>
        <taxon>Nicotianeae</taxon>
        <taxon>Nicotiana</taxon>
    </lineage>
</organism>
<accession>A0AC58S6K6</accession>
<gene>
    <name evidence="2" type="primary">LOC142166077</name>
</gene>
<protein>
    <submittedName>
        <fullName evidence="2">Uncharacterized protein LOC142166077</fullName>
    </submittedName>
</protein>
<sequence length="266" mass="31427">MLGRIKNWTAKFLSYVGRLQLSKSVLLSIQSFWSQIFPLPKKIRQGIETICKRFLWTGETETKAKALVAWRQLCWPKSAGGLNITYMVIWNRAALIKKLWNLNKKKDRLWIQWIHTYCIKQQVIWKMKAKQASWLVQNILGAGKNLTEVNIAIEEVLSMKEYSIRLIYNKLRGDLPKVEWMRLLCNNWSSPKWRFILYLAILERLYTRDRVLGWGIAISSACSLCEKVEESHEHLFFQCKYSTSIWSKLLQWVGIQRNVQGWDAEK</sequence>
<reference evidence="2" key="2">
    <citation type="submission" date="2025-08" db="UniProtKB">
        <authorList>
            <consortium name="RefSeq"/>
        </authorList>
    </citation>
    <scope>IDENTIFICATION</scope>
    <source>
        <tissue evidence="2">Leaf</tissue>
    </source>
</reference>